<dbReference type="Gene3D" id="3.40.50.10190">
    <property type="entry name" value="BRCT domain"/>
    <property type="match status" value="1"/>
</dbReference>
<dbReference type="SUPFAM" id="SSF52113">
    <property type="entry name" value="BRCT domain"/>
    <property type="match status" value="1"/>
</dbReference>
<dbReference type="PANTHER" id="PTHR23081:SF36">
    <property type="entry name" value="RNA POLYMERASE II SUBUNIT A C-TERMINAL DOMAIN PHOSPHATASE"/>
    <property type="match status" value="1"/>
</dbReference>
<dbReference type="InterPro" id="IPR011947">
    <property type="entry name" value="FCP1_euk"/>
</dbReference>
<dbReference type="Gene3D" id="3.40.50.1000">
    <property type="entry name" value="HAD superfamily/HAD-like"/>
    <property type="match status" value="1"/>
</dbReference>
<comment type="function">
    <text evidence="6">This promotes the activity of RNA polymerase II.</text>
</comment>
<evidence type="ECO:0000259" key="9">
    <source>
        <dbReference type="PROSITE" id="PS50969"/>
    </source>
</evidence>
<dbReference type="PROSITE" id="PS50172">
    <property type="entry name" value="BRCT"/>
    <property type="match status" value="1"/>
</dbReference>
<feature type="region of interest" description="Disordered" evidence="7">
    <location>
        <begin position="1"/>
        <end position="36"/>
    </location>
</feature>
<dbReference type="SUPFAM" id="SSF56784">
    <property type="entry name" value="HAD-like"/>
    <property type="match status" value="1"/>
</dbReference>
<dbReference type="InterPro" id="IPR023214">
    <property type="entry name" value="HAD_sf"/>
</dbReference>
<dbReference type="EMBL" id="JAZDWU010000007">
    <property type="protein sequence ID" value="KAK9995910.1"/>
    <property type="molecule type" value="Genomic_DNA"/>
</dbReference>
<evidence type="ECO:0000313" key="11">
    <source>
        <dbReference type="Proteomes" id="UP001459277"/>
    </source>
</evidence>
<feature type="domain" description="BRCT" evidence="8">
    <location>
        <begin position="279"/>
        <end position="371"/>
    </location>
</feature>
<dbReference type="AlphaFoldDB" id="A0AAW2CHN7"/>
<protein>
    <recommendedName>
        <fullName evidence="6">RNA polymerase II C-terminal domain phosphatase-like</fullName>
        <ecNumber evidence="6">3.1.3.16</ecNumber>
    </recommendedName>
</protein>
<accession>A0AAW2CHN7</accession>
<dbReference type="GO" id="GO:0005634">
    <property type="term" value="C:nucleus"/>
    <property type="evidence" value="ECO:0007669"/>
    <property type="project" value="UniProtKB-SubCell"/>
</dbReference>
<keyword evidence="2 6" id="KW-0378">Hydrolase</keyword>
<gene>
    <name evidence="10" type="ORF">SO802_020596</name>
</gene>
<dbReference type="InterPro" id="IPR001357">
    <property type="entry name" value="BRCT_dom"/>
</dbReference>
<comment type="caution">
    <text evidence="10">The sequence shown here is derived from an EMBL/GenBank/DDBJ whole genome shotgun (WGS) entry which is preliminary data.</text>
</comment>
<evidence type="ECO:0000256" key="6">
    <source>
        <dbReference type="RuleBase" id="RU366066"/>
    </source>
</evidence>
<dbReference type="Proteomes" id="UP001459277">
    <property type="component" value="Unassembled WGS sequence"/>
</dbReference>
<dbReference type="SMART" id="SM00577">
    <property type="entry name" value="CPDc"/>
    <property type="match status" value="1"/>
</dbReference>
<dbReference type="InterPro" id="IPR036412">
    <property type="entry name" value="HAD-like_sf"/>
</dbReference>
<dbReference type="GO" id="GO:0008420">
    <property type="term" value="F:RNA polymerase II CTD heptapeptide repeat phosphatase activity"/>
    <property type="evidence" value="ECO:0007669"/>
    <property type="project" value="UniProtKB-UniRule"/>
</dbReference>
<evidence type="ECO:0000256" key="1">
    <source>
        <dbReference type="ARBA" id="ARBA00004123"/>
    </source>
</evidence>
<dbReference type="EC" id="3.1.3.16" evidence="6"/>
<feature type="domain" description="FCP1 homology" evidence="9">
    <location>
        <begin position="60"/>
        <end position="234"/>
    </location>
</feature>
<organism evidence="10 11">
    <name type="scientific">Lithocarpus litseifolius</name>
    <dbReference type="NCBI Taxonomy" id="425828"/>
    <lineage>
        <taxon>Eukaryota</taxon>
        <taxon>Viridiplantae</taxon>
        <taxon>Streptophyta</taxon>
        <taxon>Embryophyta</taxon>
        <taxon>Tracheophyta</taxon>
        <taxon>Spermatophyta</taxon>
        <taxon>Magnoliopsida</taxon>
        <taxon>eudicotyledons</taxon>
        <taxon>Gunneridae</taxon>
        <taxon>Pentapetalae</taxon>
        <taxon>rosids</taxon>
        <taxon>fabids</taxon>
        <taxon>Fagales</taxon>
        <taxon>Fagaceae</taxon>
        <taxon>Lithocarpus</taxon>
    </lineage>
</organism>
<comment type="catalytic activity">
    <reaction evidence="5 6">
        <text>O-phospho-L-threonyl-[protein] + H2O = L-threonyl-[protein] + phosphate</text>
        <dbReference type="Rhea" id="RHEA:47004"/>
        <dbReference type="Rhea" id="RHEA-COMP:11060"/>
        <dbReference type="Rhea" id="RHEA-COMP:11605"/>
        <dbReference type="ChEBI" id="CHEBI:15377"/>
        <dbReference type="ChEBI" id="CHEBI:30013"/>
        <dbReference type="ChEBI" id="CHEBI:43474"/>
        <dbReference type="ChEBI" id="CHEBI:61977"/>
        <dbReference type="EC" id="3.1.3.16"/>
    </reaction>
</comment>
<evidence type="ECO:0000256" key="7">
    <source>
        <dbReference type="SAM" id="MobiDB-lite"/>
    </source>
</evidence>
<evidence type="ECO:0000256" key="3">
    <source>
        <dbReference type="ARBA" id="ARBA00023242"/>
    </source>
</evidence>
<name>A0AAW2CHN7_9ROSI</name>
<sequence>MKLRLRVPSKPENSLVREHSGTNSDSDSDSHQQNIKRRKLDEYRNDVIKLERDWKTHHLLRNKKLILVLDLDLTLMESTAIENLSSQEKYLLEEAEVVEQGGGKGTLFAYQDKKFPLLVKLRPFVKQFLKAANDMFEMYIYTNANRIYALRVARLPDPDGDYFASRIITRDERPGCEKKSLDEVVGQENMVLIVDDNRDMWPNHQENLINIHAYRYFSSRSARDDNCMSFAERKIDENETNGMLARILEGLQRVHRQFFHPELEVNLAHGDARLILKMIRLKVLAGCVLFFSTSWFMGYSPEEVPFWIMAKELGAMCSLELGTAVTLMVIVDMETKEANWAEQKKKFLVNPGWIEASYHSCQREPEDNFTVHEALLRYVFLEAIFLLCFPLN</sequence>
<proteinExistence type="predicted"/>
<comment type="catalytic activity">
    <reaction evidence="4 6">
        <text>O-phospho-L-seryl-[protein] + H2O = L-seryl-[protein] + phosphate</text>
        <dbReference type="Rhea" id="RHEA:20629"/>
        <dbReference type="Rhea" id="RHEA-COMP:9863"/>
        <dbReference type="Rhea" id="RHEA-COMP:11604"/>
        <dbReference type="ChEBI" id="CHEBI:15377"/>
        <dbReference type="ChEBI" id="CHEBI:29999"/>
        <dbReference type="ChEBI" id="CHEBI:43474"/>
        <dbReference type="ChEBI" id="CHEBI:83421"/>
        <dbReference type="EC" id="3.1.3.16"/>
    </reaction>
</comment>
<dbReference type="PROSITE" id="PS50969">
    <property type="entry name" value="FCP1"/>
    <property type="match status" value="1"/>
</dbReference>
<comment type="subcellular location">
    <subcellularLocation>
        <location evidence="1 6">Nucleus</location>
    </subcellularLocation>
</comment>
<evidence type="ECO:0000259" key="8">
    <source>
        <dbReference type="PROSITE" id="PS50172"/>
    </source>
</evidence>
<dbReference type="NCBIfam" id="TIGR02250">
    <property type="entry name" value="FCP1_euk"/>
    <property type="match status" value="1"/>
</dbReference>
<evidence type="ECO:0000256" key="2">
    <source>
        <dbReference type="ARBA" id="ARBA00022801"/>
    </source>
</evidence>
<dbReference type="InterPro" id="IPR036420">
    <property type="entry name" value="BRCT_dom_sf"/>
</dbReference>
<evidence type="ECO:0000256" key="5">
    <source>
        <dbReference type="ARBA" id="ARBA00048336"/>
    </source>
</evidence>
<dbReference type="Pfam" id="PF03031">
    <property type="entry name" value="NIF"/>
    <property type="match status" value="1"/>
</dbReference>
<evidence type="ECO:0000313" key="10">
    <source>
        <dbReference type="EMBL" id="KAK9995910.1"/>
    </source>
</evidence>
<keyword evidence="11" id="KW-1185">Reference proteome</keyword>
<dbReference type="PANTHER" id="PTHR23081">
    <property type="entry name" value="RNA POLYMERASE II CTD PHOSPHATASE"/>
    <property type="match status" value="1"/>
</dbReference>
<keyword evidence="3 6" id="KW-0539">Nucleus</keyword>
<dbReference type="InterPro" id="IPR039189">
    <property type="entry name" value="Fcp1"/>
</dbReference>
<dbReference type="InterPro" id="IPR004274">
    <property type="entry name" value="FCP1_dom"/>
</dbReference>
<reference evidence="10 11" key="1">
    <citation type="submission" date="2024-01" db="EMBL/GenBank/DDBJ databases">
        <title>A telomere-to-telomere, gap-free genome of sweet tea (Lithocarpus litseifolius).</title>
        <authorList>
            <person name="Zhou J."/>
        </authorList>
    </citation>
    <scope>NUCLEOTIDE SEQUENCE [LARGE SCALE GENOMIC DNA]</scope>
    <source>
        <strain evidence="10">Zhou-2022a</strain>
        <tissue evidence="10">Leaf</tissue>
    </source>
</reference>
<dbReference type="CDD" id="cd07521">
    <property type="entry name" value="HAD_FCP1-like"/>
    <property type="match status" value="1"/>
</dbReference>
<evidence type="ECO:0000256" key="4">
    <source>
        <dbReference type="ARBA" id="ARBA00047761"/>
    </source>
</evidence>